<evidence type="ECO:0000313" key="2">
    <source>
        <dbReference type="EMBL" id="AWI53490.1"/>
    </source>
</evidence>
<sequence>MNHEASRARSKRTCVEIEESRAWMGFYRRVGQDPVMAAEVMAQLEADPLMKRNHLALYLCCKQSLRTHKATAARNRRIGQFVRWLFHGVFVAPALALRQVLRQGGDIAVECLPPTANEPAATQVKRLKKAPEFAQAQSSFEVQGPVPKDVPSATSGELSKPNAVPQTA</sequence>
<keyword evidence="3" id="KW-1185">Reference proteome</keyword>
<reference evidence="2 3" key="1">
    <citation type="submission" date="2018-05" db="EMBL/GenBank/DDBJ databases">
        <title>complete genome sequence of Aquabacterium olei NBRC 110486.</title>
        <authorList>
            <person name="Tang B."/>
            <person name="Chang J."/>
            <person name="Zhang L."/>
            <person name="Yang H."/>
        </authorList>
    </citation>
    <scope>NUCLEOTIDE SEQUENCE [LARGE SCALE GENOMIC DNA]</scope>
    <source>
        <strain evidence="2 3">NBRC 110486</strain>
    </source>
</reference>
<dbReference type="AlphaFoldDB" id="A0A2U8FR92"/>
<gene>
    <name evidence="2" type="ORF">DEH84_08660</name>
</gene>
<dbReference type="RefSeq" id="WP_109036494.1">
    <property type="nucleotide sequence ID" value="NZ_CP029210.1"/>
</dbReference>
<dbReference type="Proteomes" id="UP000244892">
    <property type="component" value="Chromosome"/>
</dbReference>
<dbReference type="OrthoDB" id="8810628at2"/>
<evidence type="ECO:0000256" key="1">
    <source>
        <dbReference type="SAM" id="MobiDB-lite"/>
    </source>
</evidence>
<proteinExistence type="predicted"/>
<accession>A0A2U8FR92</accession>
<protein>
    <submittedName>
        <fullName evidence="2">Uncharacterized protein</fullName>
    </submittedName>
</protein>
<name>A0A2U8FR92_9BURK</name>
<dbReference type="EMBL" id="CP029210">
    <property type="protein sequence ID" value="AWI53490.1"/>
    <property type="molecule type" value="Genomic_DNA"/>
</dbReference>
<feature type="region of interest" description="Disordered" evidence="1">
    <location>
        <begin position="136"/>
        <end position="168"/>
    </location>
</feature>
<organism evidence="2 3">
    <name type="scientific">Aquabacterium olei</name>
    <dbReference type="NCBI Taxonomy" id="1296669"/>
    <lineage>
        <taxon>Bacteria</taxon>
        <taxon>Pseudomonadati</taxon>
        <taxon>Pseudomonadota</taxon>
        <taxon>Betaproteobacteria</taxon>
        <taxon>Burkholderiales</taxon>
        <taxon>Aquabacterium</taxon>
    </lineage>
</organism>
<dbReference type="KEGG" id="aon:DEH84_08660"/>
<evidence type="ECO:0000313" key="3">
    <source>
        <dbReference type="Proteomes" id="UP000244892"/>
    </source>
</evidence>